<feature type="compositionally biased region" description="Basic and acidic residues" evidence="3">
    <location>
        <begin position="67"/>
        <end position="80"/>
    </location>
</feature>
<dbReference type="InterPro" id="IPR007111">
    <property type="entry name" value="NACHT_NTPase"/>
</dbReference>
<dbReference type="SUPFAM" id="SSF50998">
    <property type="entry name" value="Quinoprotein alcohol dehydrogenase-like"/>
    <property type="match status" value="1"/>
</dbReference>
<evidence type="ECO:0000256" key="1">
    <source>
        <dbReference type="ARBA" id="ARBA00022737"/>
    </source>
</evidence>
<dbReference type="Pfam" id="PF24883">
    <property type="entry name" value="NPHP3_N"/>
    <property type="match status" value="1"/>
</dbReference>
<name>A0A0C2X0F8_AMAMK</name>
<dbReference type="Proteomes" id="UP000054549">
    <property type="component" value="Unassembled WGS sequence"/>
</dbReference>
<proteinExistence type="predicted"/>
<evidence type="ECO:0000313" key="6">
    <source>
        <dbReference type="Proteomes" id="UP000054549"/>
    </source>
</evidence>
<dbReference type="OrthoDB" id="1935146at2759"/>
<dbReference type="Pfam" id="PF00400">
    <property type="entry name" value="WD40"/>
    <property type="match status" value="3"/>
</dbReference>
<feature type="compositionally biased region" description="Polar residues" evidence="3">
    <location>
        <begin position="81"/>
        <end position="92"/>
    </location>
</feature>
<evidence type="ECO:0000256" key="3">
    <source>
        <dbReference type="SAM" id="MobiDB-lite"/>
    </source>
</evidence>
<dbReference type="InterPro" id="IPR027417">
    <property type="entry name" value="P-loop_NTPase"/>
</dbReference>
<feature type="region of interest" description="Disordered" evidence="3">
    <location>
        <begin position="1"/>
        <end position="106"/>
    </location>
</feature>
<dbReference type="InterPro" id="IPR011047">
    <property type="entry name" value="Quinoprotein_ADH-like_sf"/>
</dbReference>
<dbReference type="InterPro" id="IPR015943">
    <property type="entry name" value="WD40/YVTN_repeat-like_dom_sf"/>
</dbReference>
<sequence length="1460" mass="161250">MSPQVPKSATAIHGANDKRGSDISIPAQASTTLRPQSVDHFPGDGDGGYTGIAVPSKAPPTAPALHSLRDRDARGREDSRTNLSVASATVDHSITEARNEDSYGNSPLVTLEHPYIDRGDGDVHKHGVDSDFPVSTEAPTVAMEPCSVVCRDGDMRSEEVPSISVFQGSSNFQISNTNINAIDGNATIIRFGDGQFTQIQRNLICDYIANLTVLPDIDDNLKKHVLTQSIISLPRAEAVFNDYQTKKKSGPCFEGTRVALLREMADWVTGSDESRMYVLSGLAGIGKSTVAYTIASRAADLNLLGASYFFSRDEADRNNAKKFFTTIAYQLCVYNETFAKAIGDVLKTERGSAATTKDPQDQLKALILDPLRNIVRSRARPILVVVDALDECDEDDERGVVKGLSQLVREFPSFKVILTTRPQPHLDRFLYSQGSHKIFRLQDIEDKVVDGDIQLYLNHSLSLEAVQERYPQRQWRASGDEIDSLVRAAGRLFIIASTAVRYILDKSASNPAAQMQKLLCAFARCLTPFKDLDQFYTVILRNVVPENCDNDDTVSRYQSVVGAIIFVQRPLPVSTLAHLINIDMVEIREVLDSLQAVILLGSNDVPRIYHKSFRDYLTDQVRCKDPCLRIGTRIRHTQIAIRCFEIMNKHLKRNILGLGDLARFMSNEDGLKEDGITDEQVQEKIPQQLRYACVYWANHLKTRNIEDTDLMNGLERFVDEHILHWFEVLSLIGKLHLAHHAIGVLLKLLKSRSSDSHRLLSDALRFIGKFYKLIKLSAVHMYYSALPFTPSDSLLYRRYIKEAEHNLCSIEGGPEKWDALVANMSHGERVDTIKFSLDSTLFVSLSEDHRTDAQGKLKIWDAATGTPISTVLGDKFAVANDFSTVASSQDNITTLYNVNGSARGIMFTTSSKIQKLALSSESSRVAVALSDGTVWLWDSGSAELMDMFDGSERYWPQLQFSPTGKRLAYSSANGIVKLRDGITGRFIADLRCGSHRDFKFSGDGSRMASLSRAYGLTLWNSESGGLVGTVTDVGQDGLAISANGSLLVTADHDKVILWSENRGSLTQIKVLLVELRRTSRTRSMAFSLDNILAIATNSDLKLYNTNTHSFIHTPPLGRTPTALAFSPDCTRLAVGDDYDGKMNLWDIRGIDASGPPLKGNATAITALTLSRDCSRLACGFGDGTVELWGTSPTKRRIVPMALRSKLKATFFRTFGRSRHTKSVRALGFDPNGRLFASGSDDETIKLWNGGDGALRRTLKVPGRLQAVALSNSVLVAGWDGGVTLWSLDTLSPIHSFTEFGDTVSIAANSTLIAVAYNPRFRVSLLDVVNLTTIATFMVPSHIHAMTFLPDTSYLVVQFNKGDFLSFNPVNKRIIEGPQTLEHLIQLPNTPLSHGVPIWHCQDKEQHYSAALFSRHKCPVVVLLIPRQIPVTAWTQGSSMIALGCEDGRVILLRLPTSDVS</sequence>
<dbReference type="Gene3D" id="2.130.10.10">
    <property type="entry name" value="YVTN repeat-like/Quinoprotein amine dehydrogenase"/>
    <property type="match status" value="4"/>
</dbReference>
<dbReference type="PROSITE" id="PS50837">
    <property type="entry name" value="NACHT"/>
    <property type="match status" value="1"/>
</dbReference>
<evidence type="ECO:0000259" key="4">
    <source>
        <dbReference type="PROSITE" id="PS50837"/>
    </source>
</evidence>
<protein>
    <recommendedName>
        <fullName evidence="4">NACHT domain-containing protein</fullName>
    </recommendedName>
</protein>
<gene>
    <name evidence="5" type="ORF">M378DRAFT_25473</name>
</gene>
<keyword evidence="2" id="KW-0853">WD repeat</keyword>
<dbReference type="SMART" id="SM00320">
    <property type="entry name" value="WD40"/>
    <property type="match status" value="10"/>
</dbReference>
<keyword evidence="6" id="KW-1185">Reference proteome</keyword>
<dbReference type="PROSITE" id="PS50294">
    <property type="entry name" value="WD_REPEATS_REGION"/>
    <property type="match status" value="1"/>
</dbReference>
<dbReference type="InterPro" id="IPR001680">
    <property type="entry name" value="WD40_rpt"/>
</dbReference>
<feature type="repeat" description="WD" evidence="2">
    <location>
        <begin position="1216"/>
        <end position="1248"/>
    </location>
</feature>
<keyword evidence="1" id="KW-0677">Repeat</keyword>
<dbReference type="PANTHER" id="PTHR19879">
    <property type="entry name" value="TRANSCRIPTION INITIATION FACTOR TFIID"/>
    <property type="match status" value="1"/>
</dbReference>
<dbReference type="PROSITE" id="PS50082">
    <property type="entry name" value="WD_REPEATS_2"/>
    <property type="match status" value="2"/>
</dbReference>
<dbReference type="HOGENOM" id="CLU_000288_6_19_1"/>
<evidence type="ECO:0000256" key="2">
    <source>
        <dbReference type="PROSITE-ProRule" id="PRU00221"/>
    </source>
</evidence>
<feature type="domain" description="NACHT" evidence="4">
    <location>
        <begin position="275"/>
        <end position="422"/>
    </location>
</feature>
<dbReference type="Gene3D" id="3.40.50.300">
    <property type="entry name" value="P-loop containing nucleotide triphosphate hydrolases"/>
    <property type="match status" value="1"/>
</dbReference>
<dbReference type="PANTHER" id="PTHR19879:SF9">
    <property type="entry name" value="TRANSCRIPTION INITIATION FACTOR TFIID SUBUNIT 5"/>
    <property type="match status" value="1"/>
</dbReference>
<dbReference type="SUPFAM" id="SSF52540">
    <property type="entry name" value="P-loop containing nucleoside triphosphate hydrolases"/>
    <property type="match status" value="1"/>
</dbReference>
<dbReference type="InParanoid" id="A0A0C2X0F8"/>
<feature type="repeat" description="WD" evidence="2">
    <location>
        <begin position="1157"/>
        <end position="1188"/>
    </location>
</feature>
<dbReference type="EMBL" id="KN818268">
    <property type="protein sequence ID" value="KIL62606.1"/>
    <property type="molecule type" value="Genomic_DNA"/>
</dbReference>
<dbReference type="InterPro" id="IPR056884">
    <property type="entry name" value="NPHP3-like_N"/>
</dbReference>
<evidence type="ECO:0000313" key="5">
    <source>
        <dbReference type="EMBL" id="KIL62606.1"/>
    </source>
</evidence>
<dbReference type="STRING" id="946122.A0A0C2X0F8"/>
<reference evidence="5 6" key="1">
    <citation type="submission" date="2014-04" db="EMBL/GenBank/DDBJ databases">
        <title>Evolutionary Origins and Diversification of the Mycorrhizal Mutualists.</title>
        <authorList>
            <consortium name="DOE Joint Genome Institute"/>
            <consortium name="Mycorrhizal Genomics Consortium"/>
            <person name="Kohler A."/>
            <person name="Kuo A."/>
            <person name="Nagy L.G."/>
            <person name="Floudas D."/>
            <person name="Copeland A."/>
            <person name="Barry K.W."/>
            <person name="Cichocki N."/>
            <person name="Veneault-Fourrey C."/>
            <person name="LaButti K."/>
            <person name="Lindquist E.A."/>
            <person name="Lipzen A."/>
            <person name="Lundell T."/>
            <person name="Morin E."/>
            <person name="Murat C."/>
            <person name="Riley R."/>
            <person name="Ohm R."/>
            <person name="Sun H."/>
            <person name="Tunlid A."/>
            <person name="Henrissat B."/>
            <person name="Grigoriev I.V."/>
            <person name="Hibbett D.S."/>
            <person name="Martin F."/>
        </authorList>
    </citation>
    <scope>NUCLEOTIDE SEQUENCE [LARGE SCALE GENOMIC DNA]</scope>
    <source>
        <strain evidence="5 6">Koide BX008</strain>
    </source>
</reference>
<dbReference type="SUPFAM" id="SSF63829">
    <property type="entry name" value="Calcium-dependent phosphotriesterase"/>
    <property type="match status" value="1"/>
</dbReference>
<organism evidence="5 6">
    <name type="scientific">Amanita muscaria (strain Koide BX008)</name>
    <dbReference type="NCBI Taxonomy" id="946122"/>
    <lineage>
        <taxon>Eukaryota</taxon>
        <taxon>Fungi</taxon>
        <taxon>Dikarya</taxon>
        <taxon>Basidiomycota</taxon>
        <taxon>Agaricomycotina</taxon>
        <taxon>Agaricomycetes</taxon>
        <taxon>Agaricomycetidae</taxon>
        <taxon>Agaricales</taxon>
        <taxon>Pluteineae</taxon>
        <taxon>Amanitaceae</taxon>
        <taxon>Amanita</taxon>
    </lineage>
</organism>
<accession>A0A0C2X0F8</accession>